<protein>
    <submittedName>
        <fullName evidence="1">Uncharacterized protein MANES_09G005600</fullName>
    </submittedName>
</protein>
<reference evidence="1" key="1">
    <citation type="submission" date="2018-02" db="EMBL/GenBank/DDBJ databases">
        <title>Rhizophora mucronata_Transcriptome.</title>
        <authorList>
            <person name="Meera S.P."/>
            <person name="Sreeshan A."/>
            <person name="Augustine A."/>
        </authorList>
    </citation>
    <scope>NUCLEOTIDE SEQUENCE</scope>
    <source>
        <tissue evidence="1">Leaf</tissue>
    </source>
</reference>
<accession>A0A2P2LRT5</accession>
<dbReference type="EMBL" id="GGEC01040211">
    <property type="protein sequence ID" value="MBX20695.1"/>
    <property type="molecule type" value="Transcribed_RNA"/>
</dbReference>
<dbReference type="AlphaFoldDB" id="A0A2P2LRT5"/>
<name>A0A2P2LRT5_RHIMU</name>
<proteinExistence type="predicted"/>
<sequence length="36" mass="4269">MIYQYIPIIQAVFYFCVKRAKRVNHLLLETSPLAKT</sequence>
<evidence type="ECO:0000313" key="1">
    <source>
        <dbReference type="EMBL" id="MBX20695.1"/>
    </source>
</evidence>
<organism evidence="1">
    <name type="scientific">Rhizophora mucronata</name>
    <name type="common">Asiatic mangrove</name>
    <dbReference type="NCBI Taxonomy" id="61149"/>
    <lineage>
        <taxon>Eukaryota</taxon>
        <taxon>Viridiplantae</taxon>
        <taxon>Streptophyta</taxon>
        <taxon>Embryophyta</taxon>
        <taxon>Tracheophyta</taxon>
        <taxon>Spermatophyta</taxon>
        <taxon>Magnoliopsida</taxon>
        <taxon>eudicotyledons</taxon>
        <taxon>Gunneridae</taxon>
        <taxon>Pentapetalae</taxon>
        <taxon>rosids</taxon>
        <taxon>fabids</taxon>
        <taxon>Malpighiales</taxon>
        <taxon>Rhizophoraceae</taxon>
        <taxon>Rhizophora</taxon>
    </lineage>
</organism>